<dbReference type="InterPro" id="IPR049203">
    <property type="entry name" value="DUF6818"/>
</dbReference>
<dbReference type="Proteomes" id="UP001165121">
    <property type="component" value="Unassembled WGS sequence"/>
</dbReference>
<feature type="region of interest" description="Disordered" evidence="1">
    <location>
        <begin position="313"/>
        <end position="332"/>
    </location>
</feature>
<evidence type="ECO:0000256" key="1">
    <source>
        <dbReference type="SAM" id="MobiDB-lite"/>
    </source>
</evidence>
<dbReference type="Pfam" id="PF20681">
    <property type="entry name" value="DUF6818"/>
    <property type="match status" value="1"/>
</dbReference>
<dbReference type="PANTHER" id="PTHR34409">
    <property type="entry name" value="SET DOMAIN-CONTAINING PROTEIN"/>
    <property type="match status" value="1"/>
</dbReference>
<organism evidence="3 4">
    <name type="scientific">Phytophthora fragariaefolia</name>
    <dbReference type="NCBI Taxonomy" id="1490495"/>
    <lineage>
        <taxon>Eukaryota</taxon>
        <taxon>Sar</taxon>
        <taxon>Stramenopiles</taxon>
        <taxon>Oomycota</taxon>
        <taxon>Peronosporomycetes</taxon>
        <taxon>Peronosporales</taxon>
        <taxon>Peronosporaceae</taxon>
        <taxon>Phytophthora</taxon>
    </lineage>
</organism>
<reference evidence="3" key="1">
    <citation type="submission" date="2023-04" db="EMBL/GenBank/DDBJ databases">
        <title>Phytophthora fragariaefolia NBRC 109709.</title>
        <authorList>
            <person name="Ichikawa N."/>
            <person name="Sato H."/>
            <person name="Tonouchi N."/>
        </authorList>
    </citation>
    <scope>NUCLEOTIDE SEQUENCE</scope>
    <source>
        <strain evidence="3">NBRC 109709</strain>
    </source>
</reference>
<dbReference type="InterPro" id="IPR001214">
    <property type="entry name" value="SET_dom"/>
</dbReference>
<feature type="compositionally biased region" description="Basic and acidic residues" evidence="1">
    <location>
        <begin position="361"/>
        <end position="371"/>
    </location>
</feature>
<evidence type="ECO:0000313" key="4">
    <source>
        <dbReference type="Proteomes" id="UP001165121"/>
    </source>
</evidence>
<dbReference type="SUPFAM" id="SSF82199">
    <property type="entry name" value="SET domain"/>
    <property type="match status" value="1"/>
</dbReference>
<dbReference type="OrthoDB" id="57563at2759"/>
<evidence type="ECO:0000259" key="2">
    <source>
        <dbReference type="PROSITE" id="PS50280"/>
    </source>
</evidence>
<protein>
    <submittedName>
        <fullName evidence="3">Unnamed protein product</fullName>
    </submittedName>
</protein>
<dbReference type="AlphaFoldDB" id="A0A9W6Y1K8"/>
<feature type="region of interest" description="Disordered" evidence="1">
    <location>
        <begin position="351"/>
        <end position="427"/>
    </location>
</feature>
<sequence length="463" mass="51190">MLHVPLRRQVLKRSQWLRGHPKVPSGPVGKNEQTLFLVANPPRDEWKLEKWPDDVPFISAQLNPRHWKFPAVSAGVRGGIGCGCEDRCNATTCLNARSSRFCTEYNCTFTAECGNGLHESRALAIGRNRRTGMRGLVAQAAIPAGEVIGQYLGHMDLFGPPCKNGPVNNGYRMHLRTRSTGNKFVGIDALEVGGNLRFMNHACNSSARFHEVQTGQRLTVVAVSYQNYSAKEELLLSDLAAKPLPTGRNMWMALAAEYNDSKDPHWRERDFDSLRRKFRKLYGKHKPTGNPGDRLTLKQRAVLLAHETQYEIEKKEGAHTSHDGHDNGDDDAALMNEVNAALFEDEVNRTFNGRSKTNSDFNRERISKQREEEGEEEDEAEETSISSVNSVEDEKASEAGTSEAAVANQVPPLPPVSELQGGDATSAGAVMTEQGLVPIEFAADFLQTNANLGDEEESDAQGY</sequence>
<dbReference type="PANTHER" id="PTHR34409:SF1">
    <property type="entry name" value="MYB-LIKE DOMAIN-CONTAINING PROTEIN"/>
    <property type="match status" value="1"/>
</dbReference>
<feature type="compositionally biased region" description="Acidic residues" evidence="1">
    <location>
        <begin position="372"/>
        <end position="382"/>
    </location>
</feature>
<feature type="compositionally biased region" description="Polar residues" evidence="1">
    <location>
        <begin position="351"/>
        <end position="360"/>
    </location>
</feature>
<proteinExistence type="predicted"/>
<accession>A0A9W6Y1K8</accession>
<dbReference type="Pfam" id="PF00856">
    <property type="entry name" value="SET"/>
    <property type="match status" value="1"/>
</dbReference>
<keyword evidence="4" id="KW-1185">Reference proteome</keyword>
<evidence type="ECO:0000313" key="3">
    <source>
        <dbReference type="EMBL" id="GMF52806.1"/>
    </source>
</evidence>
<gene>
    <name evidence="3" type="ORF">Pfra01_002169400</name>
</gene>
<dbReference type="Gene3D" id="2.170.270.10">
    <property type="entry name" value="SET domain"/>
    <property type="match status" value="1"/>
</dbReference>
<dbReference type="PROSITE" id="PS50280">
    <property type="entry name" value="SET"/>
    <property type="match status" value="1"/>
</dbReference>
<feature type="domain" description="SET" evidence="2">
    <location>
        <begin position="121"/>
        <end position="239"/>
    </location>
</feature>
<dbReference type="EMBL" id="BSXT01003149">
    <property type="protein sequence ID" value="GMF52806.1"/>
    <property type="molecule type" value="Genomic_DNA"/>
</dbReference>
<dbReference type="InterPro" id="IPR046341">
    <property type="entry name" value="SET_dom_sf"/>
</dbReference>
<feature type="compositionally biased region" description="Basic and acidic residues" evidence="1">
    <location>
        <begin position="313"/>
        <end position="327"/>
    </location>
</feature>
<comment type="caution">
    <text evidence="3">The sequence shown here is derived from an EMBL/GenBank/DDBJ whole genome shotgun (WGS) entry which is preliminary data.</text>
</comment>
<name>A0A9W6Y1K8_9STRA</name>